<sequence>MSTKSDKSSEEKAVINVNKWDGSAVKNALDDAVKDVLIKKYNYAECFRLMDGRLLICGIAVSVAMFALLWDHLYPFPQSRPVLIMCVTTYFLMMGVLTLYTTYKEKGIFAVAKKDHIVWEASSYLKKYDDMYNLVLQYNDTKTGVVRSEQFNKSVANYFDETGTLLPDLVDNDVSRLHNSILVDKKKE</sequence>
<comment type="function">
    <text evidence="8 9">Component of the signal peptidase complex (SPC) which catalyzes the cleavage of N-terminal signal sequences from nascent proteins as they are translocated into the lumen of the endoplasmic reticulum. Enhances the enzymatic activity of SPC and facilitates the interactions between different components of the translocation site.</text>
</comment>
<dbReference type="EMBL" id="HBUF01581104">
    <property type="protein sequence ID" value="CAG6770220.1"/>
    <property type="molecule type" value="Transcribed_RNA"/>
</dbReference>
<dbReference type="EMBL" id="HBUF01271269">
    <property type="protein sequence ID" value="CAG6685216.1"/>
    <property type="molecule type" value="Transcribed_RNA"/>
</dbReference>
<evidence type="ECO:0000256" key="7">
    <source>
        <dbReference type="ARBA" id="ARBA00023136"/>
    </source>
</evidence>
<dbReference type="InterPro" id="IPR009582">
    <property type="entry name" value="Spc2/SPCS2"/>
</dbReference>
<evidence type="ECO:0000256" key="6">
    <source>
        <dbReference type="ARBA" id="ARBA00022989"/>
    </source>
</evidence>
<dbReference type="EMBL" id="HBUF01353492">
    <property type="protein sequence ID" value="CAG6715718.1"/>
    <property type="molecule type" value="Transcribed_RNA"/>
</dbReference>
<evidence type="ECO:0000256" key="9">
    <source>
        <dbReference type="RuleBase" id="RU368033"/>
    </source>
</evidence>
<dbReference type="GO" id="GO:0045047">
    <property type="term" value="P:protein targeting to ER"/>
    <property type="evidence" value="ECO:0007669"/>
    <property type="project" value="TreeGrafter"/>
</dbReference>
<keyword evidence="7 9" id="KW-0472">Membrane</keyword>
<evidence type="ECO:0000256" key="4">
    <source>
        <dbReference type="ARBA" id="ARBA00022692"/>
    </source>
</evidence>
<proteinExistence type="inferred from homology"/>
<dbReference type="PANTHER" id="PTHR13085">
    <property type="entry name" value="MICROSOMAL SIGNAL PEPTIDASE 25 KDA SUBUNIT"/>
    <property type="match status" value="1"/>
</dbReference>
<evidence type="ECO:0000256" key="8">
    <source>
        <dbReference type="ARBA" id="ARBA00045608"/>
    </source>
</evidence>
<evidence type="ECO:0000256" key="2">
    <source>
        <dbReference type="ARBA" id="ARBA00007324"/>
    </source>
</evidence>
<keyword evidence="4 9" id="KW-0812">Transmembrane</keyword>
<feature type="transmembrane region" description="Helical" evidence="9">
    <location>
        <begin position="82"/>
        <end position="103"/>
    </location>
</feature>
<dbReference type="Pfam" id="PF06703">
    <property type="entry name" value="SPC25"/>
    <property type="match status" value="1"/>
</dbReference>
<dbReference type="EMBL" id="HBUF01581106">
    <property type="protein sequence ID" value="CAG6770222.1"/>
    <property type="molecule type" value="Transcribed_RNA"/>
</dbReference>
<dbReference type="EMBL" id="HBUF01101778">
    <property type="protein sequence ID" value="CAG6638245.1"/>
    <property type="molecule type" value="Transcribed_RNA"/>
</dbReference>
<dbReference type="EMBL" id="HBUF01353491">
    <property type="protein sequence ID" value="CAG6715717.1"/>
    <property type="molecule type" value="Transcribed_RNA"/>
</dbReference>
<dbReference type="EMBL" id="HBUF01271267">
    <property type="protein sequence ID" value="CAG6685214.1"/>
    <property type="molecule type" value="Transcribed_RNA"/>
</dbReference>
<dbReference type="EMBL" id="HBUF01581105">
    <property type="protein sequence ID" value="CAG6770221.1"/>
    <property type="molecule type" value="Transcribed_RNA"/>
</dbReference>
<comment type="similarity">
    <text evidence="2 9">Belongs to the SPCS2 family.</text>
</comment>
<protein>
    <recommendedName>
        <fullName evidence="3 9">Signal peptidase complex subunit 2</fullName>
    </recommendedName>
</protein>
<name>A0A8D8QVB9_9HEMI</name>
<dbReference type="EMBL" id="HBUF01271268">
    <property type="protein sequence ID" value="CAG6685215.1"/>
    <property type="molecule type" value="Transcribed_RNA"/>
</dbReference>
<feature type="transmembrane region" description="Helical" evidence="9">
    <location>
        <begin position="52"/>
        <end position="70"/>
    </location>
</feature>
<keyword evidence="6 9" id="KW-1133">Transmembrane helix</keyword>
<accession>A0A8D8QVB9</accession>
<dbReference type="EMBL" id="HBUF01353490">
    <property type="protein sequence ID" value="CAG6715716.1"/>
    <property type="molecule type" value="Transcribed_RNA"/>
</dbReference>
<dbReference type="PANTHER" id="PTHR13085:SF0">
    <property type="entry name" value="SIGNAL PEPTIDASE COMPLEX SUBUNIT 2"/>
    <property type="match status" value="1"/>
</dbReference>
<keyword evidence="5 9" id="KW-0256">Endoplasmic reticulum</keyword>
<dbReference type="AlphaFoldDB" id="A0A8D8QVB9"/>
<dbReference type="GO" id="GO:0008233">
    <property type="term" value="F:peptidase activity"/>
    <property type="evidence" value="ECO:0007669"/>
    <property type="project" value="UniProtKB-UniRule"/>
</dbReference>
<evidence type="ECO:0000313" key="10">
    <source>
        <dbReference type="EMBL" id="CAG6638246.1"/>
    </source>
</evidence>
<reference evidence="10" key="1">
    <citation type="submission" date="2021-05" db="EMBL/GenBank/DDBJ databases">
        <authorList>
            <person name="Alioto T."/>
            <person name="Alioto T."/>
            <person name="Gomez Garrido J."/>
        </authorList>
    </citation>
    <scope>NUCLEOTIDE SEQUENCE</scope>
</reference>
<dbReference type="GO" id="GO:0006465">
    <property type="term" value="P:signal peptide processing"/>
    <property type="evidence" value="ECO:0007669"/>
    <property type="project" value="UniProtKB-UniRule"/>
</dbReference>
<dbReference type="EMBL" id="HBUF01101777">
    <property type="protein sequence ID" value="CAG6638244.1"/>
    <property type="molecule type" value="Transcribed_RNA"/>
</dbReference>
<dbReference type="EMBL" id="HBUF01353489">
    <property type="protein sequence ID" value="CAG6715715.1"/>
    <property type="molecule type" value="Transcribed_RNA"/>
</dbReference>
<dbReference type="EMBL" id="HBUF01101779">
    <property type="protein sequence ID" value="CAG6638246.1"/>
    <property type="molecule type" value="Transcribed_RNA"/>
</dbReference>
<evidence type="ECO:0000256" key="3">
    <source>
        <dbReference type="ARBA" id="ARBA00017057"/>
    </source>
</evidence>
<comment type="subcellular location">
    <subcellularLocation>
        <location evidence="1 9">Endoplasmic reticulum membrane</location>
        <topology evidence="1 9">Multi-pass membrane protein</topology>
    </subcellularLocation>
</comment>
<dbReference type="EMBL" id="HBUF01271270">
    <property type="protein sequence ID" value="CAG6685217.1"/>
    <property type="molecule type" value="Transcribed_RNA"/>
</dbReference>
<evidence type="ECO:0000256" key="5">
    <source>
        <dbReference type="ARBA" id="ARBA00022824"/>
    </source>
</evidence>
<organism evidence="10">
    <name type="scientific">Cacopsylla melanoneura</name>
    <dbReference type="NCBI Taxonomy" id="428564"/>
    <lineage>
        <taxon>Eukaryota</taxon>
        <taxon>Metazoa</taxon>
        <taxon>Ecdysozoa</taxon>
        <taxon>Arthropoda</taxon>
        <taxon>Hexapoda</taxon>
        <taxon>Insecta</taxon>
        <taxon>Pterygota</taxon>
        <taxon>Neoptera</taxon>
        <taxon>Paraneoptera</taxon>
        <taxon>Hemiptera</taxon>
        <taxon>Sternorrhyncha</taxon>
        <taxon>Psylloidea</taxon>
        <taxon>Psyllidae</taxon>
        <taxon>Psyllinae</taxon>
        <taxon>Cacopsylla</taxon>
    </lineage>
</organism>
<evidence type="ECO:0000256" key="1">
    <source>
        <dbReference type="ARBA" id="ARBA00004477"/>
    </source>
</evidence>
<dbReference type="GO" id="GO:0005787">
    <property type="term" value="C:signal peptidase complex"/>
    <property type="evidence" value="ECO:0007669"/>
    <property type="project" value="UniProtKB-UniRule"/>
</dbReference>